<dbReference type="InterPro" id="IPR018114">
    <property type="entry name" value="TRYPSIN_HIS"/>
</dbReference>
<keyword evidence="6 10" id="KW-0720">Serine protease</keyword>
<dbReference type="InterPro" id="IPR001314">
    <property type="entry name" value="Peptidase_S1A"/>
</dbReference>
<dbReference type="SMART" id="SM00020">
    <property type="entry name" value="Tryp_SPc"/>
    <property type="match status" value="1"/>
</dbReference>
<name>A0A023EP30_AEDAL</name>
<keyword evidence="3 10" id="KW-0645">Protease</keyword>
<evidence type="ECO:0000256" key="3">
    <source>
        <dbReference type="ARBA" id="ARBA00022670"/>
    </source>
</evidence>
<evidence type="ECO:0000256" key="6">
    <source>
        <dbReference type="ARBA" id="ARBA00022825"/>
    </source>
</evidence>
<organism evidence="13">
    <name type="scientific">Aedes albopictus</name>
    <name type="common">Asian tiger mosquito</name>
    <name type="synonym">Stegomyia albopicta</name>
    <dbReference type="NCBI Taxonomy" id="7160"/>
    <lineage>
        <taxon>Eukaryota</taxon>
        <taxon>Metazoa</taxon>
        <taxon>Ecdysozoa</taxon>
        <taxon>Arthropoda</taxon>
        <taxon>Hexapoda</taxon>
        <taxon>Insecta</taxon>
        <taxon>Pterygota</taxon>
        <taxon>Neoptera</taxon>
        <taxon>Endopterygota</taxon>
        <taxon>Diptera</taxon>
        <taxon>Nematocera</taxon>
        <taxon>Culicoidea</taxon>
        <taxon>Culicidae</taxon>
        <taxon>Culicinae</taxon>
        <taxon>Aedini</taxon>
        <taxon>Aedes</taxon>
        <taxon>Stegomyia</taxon>
    </lineage>
</organism>
<protein>
    <submittedName>
        <fullName evidence="13">Putative serine protease</fullName>
    </submittedName>
</protein>
<dbReference type="Pfam" id="PF00089">
    <property type="entry name" value="Trypsin"/>
    <property type="match status" value="1"/>
</dbReference>
<keyword evidence="7" id="KW-0865">Zymogen</keyword>
<dbReference type="Gene3D" id="2.40.10.10">
    <property type="entry name" value="Trypsin-like serine proteases"/>
    <property type="match status" value="1"/>
</dbReference>
<dbReference type="SUPFAM" id="SSF50494">
    <property type="entry name" value="Trypsin-like serine proteases"/>
    <property type="match status" value="1"/>
</dbReference>
<keyword evidence="2" id="KW-0964">Secreted</keyword>
<evidence type="ECO:0000256" key="10">
    <source>
        <dbReference type="RuleBase" id="RU363034"/>
    </source>
</evidence>
<evidence type="ECO:0000259" key="12">
    <source>
        <dbReference type="PROSITE" id="PS50240"/>
    </source>
</evidence>
<evidence type="ECO:0000256" key="2">
    <source>
        <dbReference type="ARBA" id="ARBA00022525"/>
    </source>
</evidence>
<dbReference type="GO" id="GO:0006508">
    <property type="term" value="P:proteolysis"/>
    <property type="evidence" value="ECO:0007669"/>
    <property type="project" value="UniProtKB-KW"/>
</dbReference>
<evidence type="ECO:0000256" key="7">
    <source>
        <dbReference type="ARBA" id="ARBA00023145"/>
    </source>
</evidence>
<dbReference type="InterPro" id="IPR001254">
    <property type="entry name" value="Trypsin_dom"/>
</dbReference>
<dbReference type="PANTHER" id="PTHR24260">
    <property type="match status" value="1"/>
</dbReference>
<evidence type="ECO:0000313" key="13">
    <source>
        <dbReference type="EMBL" id="JAC10731.1"/>
    </source>
</evidence>
<evidence type="ECO:0000256" key="4">
    <source>
        <dbReference type="ARBA" id="ARBA00022729"/>
    </source>
</evidence>
<dbReference type="CDD" id="cd00190">
    <property type="entry name" value="Tryp_SPc"/>
    <property type="match status" value="1"/>
</dbReference>
<dbReference type="AlphaFoldDB" id="A0A023EP30"/>
<evidence type="ECO:0000256" key="1">
    <source>
        <dbReference type="ARBA" id="ARBA00004613"/>
    </source>
</evidence>
<dbReference type="PANTHER" id="PTHR24260:SF147">
    <property type="entry name" value="EG:BACR7A4.3 PROTEIN-RELATED"/>
    <property type="match status" value="1"/>
</dbReference>
<dbReference type="InterPro" id="IPR043504">
    <property type="entry name" value="Peptidase_S1_PA_chymotrypsin"/>
</dbReference>
<feature type="signal peptide" evidence="11">
    <location>
        <begin position="1"/>
        <end position="18"/>
    </location>
</feature>
<dbReference type="PROSITE" id="PS50240">
    <property type="entry name" value="TRYPSIN_DOM"/>
    <property type="match status" value="1"/>
</dbReference>
<feature type="domain" description="Peptidase S1" evidence="12">
    <location>
        <begin position="63"/>
        <end position="300"/>
    </location>
</feature>
<dbReference type="PROSITE" id="PS00135">
    <property type="entry name" value="TRYPSIN_SER"/>
    <property type="match status" value="1"/>
</dbReference>
<dbReference type="GO" id="GO:0005576">
    <property type="term" value="C:extracellular region"/>
    <property type="evidence" value="ECO:0007669"/>
    <property type="project" value="UniProtKB-SubCell"/>
</dbReference>
<dbReference type="VEuPathDB" id="VectorBase:AALFPA_061140"/>
<comment type="subcellular location">
    <subcellularLocation>
        <location evidence="1">Secreted</location>
    </subcellularLocation>
</comment>
<dbReference type="EMBL" id="GAPW01002867">
    <property type="protein sequence ID" value="JAC10731.1"/>
    <property type="molecule type" value="mRNA"/>
</dbReference>
<feature type="chain" id="PRO_5001514206" evidence="11">
    <location>
        <begin position="19"/>
        <end position="303"/>
    </location>
</feature>
<evidence type="ECO:0000256" key="11">
    <source>
        <dbReference type="SAM" id="SignalP"/>
    </source>
</evidence>
<accession>A0A023EP30</accession>
<evidence type="ECO:0000256" key="5">
    <source>
        <dbReference type="ARBA" id="ARBA00022801"/>
    </source>
</evidence>
<proteinExistence type="evidence at transcript level"/>
<dbReference type="PROSITE" id="PS00134">
    <property type="entry name" value="TRYPSIN_HIS"/>
    <property type="match status" value="1"/>
</dbReference>
<reference evidence="13" key="1">
    <citation type="journal article" date="2014" name="PLoS Negl. Trop. Dis.">
        <title>Identification and characterization of seminal fluid proteins in the Asian tiger mosquito, Aedes albopictus.</title>
        <authorList>
            <person name="Boes K.E."/>
            <person name="Ribeiro J.M."/>
            <person name="Wong A."/>
            <person name="Harrington L.C."/>
            <person name="Wolfner M.F."/>
            <person name="Sirot L.K."/>
        </authorList>
    </citation>
    <scope>NUCLEOTIDE SEQUENCE</scope>
    <source>
        <tissue evidence="13">Reproductive organs</tissue>
    </source>
</reference>
<dbReference type="InterPro" id="IPR051333">
    <property type="entry name" value="CLIP_Serine_Protease"/>
</dbReference>
<dbReference type="GO" id="GO:0004252">
    <property type="term" value="F:serine-type endopeptidase activity"/>
    <property type="evidence" value="ECO:0007669"/>
    <property type="project" value="InterPro"/>
</dbReference>
<sequence length="303" mass="33666">MTFRVGFYFALLAVLVQGQRIADTKCAEYRNLAIRTTGILPLVARPNPIKVASFTCTKTVKLIVGGEVAKKNEFPHQALLGWIERNPQRIEFSCGGSLISRRYVLTAAHCFKVRDADFVRLGEHDLNKNSGNHKDFNITSITRHPDYRFSSSYHDIALIKLNENVRFSKVIRPACLWTKHDINVNAVIATGYGMMETGGNHSTVLRKVVLKFLDRHICGMQFSGRSFRSGLIDEQLCIGSDTSARDTCQGDSGGPIQTLLGGCTYHIIAVTSLGPGSCGLAPALYTRVSSYVDWIESIVWEYE</sequence>
<keyword evidence="4 11" id="KW-0732">Signal</keyword>
<dbReference type="FunFam" id="2.40.10.10:FF:000146">
    <property type="entry name" value="Serine protease 53"/>
    <property type="match status" value="1"/>
</dbReference>
<dbReference type="VEuPathDB" id="VectorBase:AALF023808"/>
<dbReference type="InterPro" id="IPR009003">
    <property type="entry name" value="Peptidase_S1_PA"/>
</dbReference>
<keyword evidence="5 10" id="KW-0378">Hydrolase</keyword>
<evidence type="ECO:0000256" key="9">
    <source>
        <dbReference type="ARBA" id="ARBA00024195"/>
    </source>
</evidence>
<keyword evidence="8" id="KW-1015">Disulfide bond</keyword>
<evidence type="ECO:0000256" key="8">
    <source>
        <dbReference type="ARBA" id="ARBA00023157"/>
    </source>
</evidence>
<comment type="similarity">
    <text evidence="9">Belongs to the peptidase S1 family. CLIP subfamily.</text>
</comment>
<dbReference type="PRINTS" id="PR00722">
    <property type="entry name" value="CHYMOTRYPSIN"/>
</dbReference>
<dbReference type="VEuPathDB" id="VectorBase:AALC636_005325"/>
<dbReference type="InterPro" id="IPR033116">
    <property type="entry name" value="TRYPSIN_SER"/>
</dbReference>